<dbReference type="Pfam" id="PF03441">
    <property type="entry name" value="FAD_binding_7"/>
    <property type="match status" value="1"/>
</dbReference>
<dbReference type="CDD" id="cd00293">
    <property type="entry name" value="USP-like"/>
    <property type="match status" value="1"/>
</dbReference>
<feature type="binding site" evidence="5">
    <location>
        <begin position="655"/>
        <end position="657"/>
    </location>
    <ligand>
        <name>FAD</name>
        <dbReference type="ChEBI" id="CHEBI:57692"/>
    </ligand>
</feature>
<dbReference type="Gene3D" id="1.25.40.80">
    <property type="match status" value="1"/>
</dbReference>
<sequence>MARRDRDRDKQFFVETDPKNARQDRDTNFYVSADILSMLYTVLVTITALDNKYKLSHKVPGWKFALLNVAKRCHDATMPGEENLLLRKLVVRSLVWGKLSMRNYVINKSGIPRCFGDIMPATRGKRKERSPIESEKDPHKEEASNAQKSSRSESEKKAPKLNQEESEKGRAKRYERVSNNTNNTSHPRLGVKAREKQGMYNKNAQKGEPDPTAIGGSFEGTPLDELEKVMKKSEVEFKKAKNGNVLMWIRNKDFRAFERASQAAKSMGTHVIALHVISPGDYKSHGRGARRIDFMMRNVKELRSELKEKNIPLVVRTITPRKTVPKEIISFCDEFNITKIYANIEYEVDELRRDAVVVHLARESGKAAFFVHDCIIVPPGMLLTKEGKPYSVYGPWFKKWVETVNENDNLLETSEDPEANDESVRKDKSLHSLFEEEIPSEVEGYECADAEKMAQLWPAGYHSARESLGRFLEGKKGKEADDIFQSSKVKEKKAAVENYPEGRNRPDVDGTSRLSPYLAAGVISPREVVQKARKMNKGSISQGGKENGFSNWISEVAWRDFYAHVIVAWPRVVMGRAYNLAMESVCWEYEEDQVKAWKEGNTGYPIVDAAMRQMRETGFMHNRCRMITAMFLVKDLMVDWKNEVGEAYFMQHLMDADFASNNGGWQWSASTGTDPQPYFRIFNPFSQSEKSAQSYSDPDGAYIKRWVPELKSLSGKALHDPFHKLDKASFKKLGYPEPIVDHNEARKRALRRFKTPGEK</sequence>
<feature type="site" description="Electron transfer via tryptophanyl radical" evidence="6">
    <location>
        <position position="587"/>
    </location>
</feature>
<dbReference type="Gene3D" id="3.40.50.620">
    <property type="entry name" value="HUPs"/>
    <property type="match status" value="1"/>
</dbReference>
<keyword evidence="11" id="KW-1185">Reference proteome</keyword>
<dbReference type="GO" id="GO:0005737">
    <property type="term" value="C:cytoplasm"/>
    <property type="evidence" value="ECO:0007669"/>
    <property type="project" value="TreeGrafter"/>
</dbReference>
<evidence type="ECO:0000256" key="3">
    <source>
        <dbReference type="ARBA" id="ARBA00022827"/>
    </source>
</evidence>
<dbReference type="GO" id="GO:0006950">
    <property type="term" value="P:response to stress"/>
    <property type="evidence" value="ECO:0007669"/>
    <property type="project" value="UniProtKB-ARBA"/>
</dbReference>
<evidence type="ECO:0000256" key="7">
    <source>
        <dbReference type="SAM" id="MobiDB-lite"/>
    </source>
</evidence>
<proteinExistence type="inferred from homology"/>
<feature type="binding site" evidence="5">
    <location>
        <begin position="555"/>
        <end position="562"/>
    </location>
    <ligand>
        <name>FAD</name>
        <dbReference type="ChEBI" id="CHEBI:57692"/>
    </ligand>
</feature>
<dbReference type="GO" id="GO:0003677">
    <property type="term" value="F:DNA binding"/>
    <property type="evidence" value="ECO:0007669"/>
    <property type="project" value="TreeGrafter"/>
</dbReference>
<dbReference type="InterPro" id="IPR002081">
    <property type="entry name" value="Cryptochrome/DNA_photolyase_1"/>
</dbReference>
<dbReference type="GO" id="GO:0003904">
    <property type="term" value="F:deoxyribodipyrimidine photo-lyase activity"/>
    <property type="evidence" value="ECO:0007669"/>
    <property type="project" value="TreeGrafter"/>
</dbReference>
<dbReference type="PROSITE" id="PS51645">
    <property type="entry name" value="PHR_CRY_ALPHA_BETA"/>
    <property type="match status" value="1"/>
</dbReference>
<feature type="binding site" evidence="5">
    <location>
        <position position="552"/>
    </location>
    <ligand>
        <name>FAD</name>
        <dbReference type="ChEBI" id="CHEBI:57692"/>
    </ligand>
</feature>
<keyword evidence="4" id="KW-0157">Chromophore</keyword>
<keyword evidence="8" id="KW-0812">Transmembrane</keyword>
<dbReference type="InterPro" id="IPR018394">
    <property type="entry name" value="DNA_photolyase_1_CS_C"/>
</dbReference>
<dbReference type="Pfam" id="PF00875">
    <property type="entry name" value="DNA_photolyase"/>
    <property type="match status" value="1"/>
</dbReference>
<dbReference type="AlphaFoldDB" id="A0A2P6MUJ4"/>
<accession>A0A2P6MUJ4</accession>
<dbReference type="EMBL" id="MDYQ01000390">
    <property type="protein sequence ID" value="PRP75388.1"/>
    <property type="molecule type" value="Genomic_DNA"/>
</dbReference>
<evidence type="ECO:0000256" key="6">
    <source>
        <dbReference type="PIRSR" id="PIRSR602081-2"/>
    </source>
</evidence>
<evidence type="ECO:0000256" key="4">
    <source>
        <dbReference type="ARBA" id="ARBA00022991"/>
    </source>
</evidence>
<feature type="binding site" evidence="5">
    <location>
        <begin position="511"/>
        <end position="515"/>
    </location>
    <ligand>
        <name>FAD</name>
        <dbReference type="ChEBI" id="CHEBI:57692"/>
    </ligand>
</feature>
<dbReference type="InterPro" id="IPR036155">
    <property type="entry name" value="Crypto/Photolyase_N_sf"/>
</dbReference>
<dbReference type="OrthoDB" id="435881at2759"/>
<dbReference type="GO" id="GO:0032922">
    <property type="term" value="P:circadian regulation of gene expression"/>
    <property type="evidence" value="ECO:0007669"/>
    <property type="project" value="TreeGrafter"/>
</dbReference>
<dbReference type="GO" id="GO:0005634">
    <property type="term" value="C:nucleus"/>
    <property type="evidence" value="ECO:0007669"/>
    <property type="project" value="TreeGrafter"/>
</dbReference>
<name>A0A2P6MUJ4_9EUKA</name>
<feature type="compositionally biased region" description="Basic and acidic residues" evidence="7">
    <location>
        <begin position="129"/>
        <end position="143"/>
    </location>
</feature>
<feature type="compositionally biased region" description="Basic and acidic residues" evidence="7">
    <location>
        <begin position="150"/>
        <end position="176"/>
    </location>
</feature>
<keyword evidence="3 5" id="KW-0274">FAD</keyword>
<evidence type="ECO:0000256" key="2">
    <source>
        <dbReference type="ARBA" id="ARBA00022630"/>
    </source>
</evidence>
<evidence type="ECO:0000256" key="5">
    <source>
        <dbReference type="PIRSR" id="PIRSR602081-1"/>
    </source>
</evidence>
<comment type="cofactor">
    <cofactor evidence="5">
        <name>FAD</name>
        <dbReference type="ChEBI" id="CHEBI:57692"/>
    </cofactor>
    <text evidence="5">Binds 1 FAD per subunit.</text>
</comment>
<evidence type="ECO:0000256" key="8">
    <source>
        <dbReference type="SAM" id="Phobius"/>
    </source>
</evidence>
<comment type="similarity">
    <text evidence="1">Belongs to the DNA photolyase class-1 family.</text>
</comment>
<feature type="transmembrane region" description="Helical" evidence="8">
    <location>
        <begin position="29"/>
        <end position="49"/>
    </location>
</feature>
<dbReference type="InterPro" id="IPR036134">
    <property type="entry name" value="Crypto/Photolyase_FAD-like_sf"/>
</dbReference>
<evidence type="ECO:0000259" key="9">
    <source>
        <dbReference type="PROSITE" id="PS51645"/>
    </source>
</evidence>
<dbReference type="GO" id="GO:0071949">
    <property type="term" value="F:FAD binding"/>
    <property type="evidence" value="ECO:0007669"/>
    <property type="project" value="TreeGrafter"/>
</dbReference>
<dbReference type="GO" id="GO:0006139">
    <property type="term" value="P:nucleobase-containing compound metabolic process"/>
    <property type="evidence" value="ECO:0007669"/>
    <property type="project" value="UniProtKB-ARBA"/>
</dbReference>
<dbReference type="PANTHER" id="PTHR11455">
    <property type="entry name" value="CRYPTOCHROME"/>
    <property type="match status" value="1"/>
</dbReference>
<comment type="caution">
    <text evidence="10">The sequence shown here is derived from an EMBL/GenBank/DDBJ whole genome shotgun (WGS) entry which is preliminary data.</text>
</comment>
<dbReference type="SUPFAM" id="SSF52425">
    <property type="entry name" value="Cryptochrome/photolyase, N-terminal domain"/>
    <property type="match status" value="1"/>
</dbReference>
<evidence type="ECO:0000313" key="10">
    <source>
        <dbReference type="EMBL" id="PRP75388.1"/>
    </source>
</evidence>
<dbReference type="InterPro" id="IPR006050">
    <property type="entry name" value="DNA_photolyase_N"/>
</dbReference>
<dbReference type="Proteomes" id="UP000241769">
    <property type="component" value="Unassembled WGS sequence"/>
</dbReference>
<keyword evidence="8" id="KW-1133">Transmembrane helix</keyword>
<evidence type="ECO:0000256" key="1">
    <source>
        <dbReference type="ARBA" id="ARBA00005862"/>
    </source>
</evidence>
<keyword evidence="2 5" id="KW-0285">Flavoprotein</keyword>
<dbReference type="InterPro" id="IPR005101">
    <property type="entry name" value="Cryptochr/Photolyase_FAD-bd"/>
</dbReference>
<feature type="site" description="Electron transfer via tryptophanyl radical" evidence="6">
    <location>
        <position position="640"/>
    </location>
</feature>
<feature type="region of interest" description="Disordered" evidence="7">
    <location>
        <begin position="117"/>
        <end position="195"/>
    </location>
</feature>
<dbReference type="PANTHER" id="PTHR11455:SF18">
    <property type="entry name" value="SI:CH1073-390K14.1"/>
    <property type="match status" value="1"/>
</dbReference>
<gene>
    <name evidence="10" type="ORF">PROFUN_15724</name>
</gene>
<dbReference type="Gene3D" id="1.10.579.10">
    <property type="entry name" value="DNA Cyclobutane Dipyrimidine Photolyase, subunit A, domain 3"/>
    <property type="match status" value="1"/>
</dbReference>
<feature type="site" description="Electron transfer via tryptophanyl radical" evidence="6">
    <location>
        <position position="665"/>
    </location>
</feature>
<dbReference type="GO" id="GO:0043153">
    <property type="term" value="P:entrainment of circadian clock by photoperiod"/>
    <property type="evidence" value="ECO:0007669"/>
    <property type="project" value="TreeGrafter"/>
</dbReference>
<protein>
    <recommendedName>
        <fullName evidence="9">Photolyase/cryptochrome alpha/beta domain-containing protein</fullName>
    </recommendedName>
</protein>
<dbReference type="PROSITE" id="PS00394">
    <property type="entry name" value="DNA_PHOTOLYASES_1_1"/>
    <property type="match status" value="1"/>
</dbReference>
<feature type="binding site" evidence="5">
    <location>
        <position position="499"/>
    </location>
    <ligand>
        <name>FAD</name>
        <dbReference type="ChEBI" id="CHEBI:57692"/>
    </ligand>
</feature>
<dbReference type="STRING" id="1890364.A0A2P6MUJ4"/>
<dbReference type="InterPro" id="IPR014729">
    <property type="entry name" value="Rossmann-like_a/b/a_fold"/>
</dbReference>
<evidence type="ECO:0000313" key="11">
    <source>
        <dbReference type="Proteomes" id="UP000241769"/>
    </source>
</evidence>
<feature type="region of interest" description="Disordered" evidence="7">
    <location>
        <begin position="201"/>
        <end position="220"/>
    </location>
</feature>
<dbReference type="InParanoid" id="A0A2P6MUJ4"/>
<dbReference type="SUPFAM" id="SSF48173">
    <property type="entry name" value="Cryptochrome/photolyase FAD-binding domain"/>
    <property type="match status" value="1"/>
</dbReference>
<keyword evidence="8" id="KW-0472">Membrane</keyword>
<organism evidence="10 11">
    <name type="scientific">Planoprotostelium fungivorum</name>
    <dbReference type="NCBI Taxonomy" id="1890364"/>
    <lineage>
        <taxon>Eukaryota</taxon>
        <taxon>Amoebozoa</taxon>
        <taxon>Evosea</taxon>
        <taxon>Variosea</taxon>
        <taxon>Cavosteliida</taxon>
        <taxon>Cavosteliaceae</taxon>
        <taxon>Planoprotostelium</taxon>
    </lineage>
</organism>
<feature type="compositionally biased region" description="Polar residues" evidence="7">
    <location>
        <begin position="177"/>
        <end position="186"/>
    </location>
</feature>
<reference evidence="10 11" key="1">
    <citation type="journal article" date="2018" name="Genome Biol. Evol.">
        <title>Multiple Roots of Fruiting Body Formation in Amoebozoa.</title>
        <authorList>
            <person name="Hillmann F."/>
            <person name="Forbes G."/>
            <person name="Novohradska S."/>
            <person name="Ferling I."/>
            <person name="Riege K."/>
            <person name="Groth M."/>
            <person name="Westermann M."/>
            <person name="Marz M."/>
            <person name="Spaller T."/>
            <person name="Winckler T."/>
            <person name="Schaap P."/>
            <person name="Glockner G."/>
        </authorList>
    </citation>
    <scope>NUCLEOTIDE SEQUENCE [LARGE SCALE GENOMIC DNA]</scope>
    <source>
        <strain evidence="10 11">Jena</strain>
    </source>
</reference>
<feature type="domain" description="Photolyase/cryptochrome alpha/beta" evidence="9">
    <location>
        <begin position="243"/>
        <end position="376"/>
    </location>
</feature>